<dbReference type="PROSITE" id="PS50209">
    <property type="entry name" value="CARD"/>
    <property type="match status" value="1"/>
</dbReference>
<evidence type="ECO:0000256" key="9">
    <source>
        <dbReference type="ARBA" id="ARBA00023233"/>
    </source>
</evidence>
<gene>
    <name evidence="13" type="ORF">ACEWY4_017337</name>
</gene>
<keyword evidence="9" id="KW-1271">Inflammasome</keyword>
<dbReference type="Pfam" id="PF13553">
    <property type="entry name" value="FIIND"/>
    <property type="match status" value="1"/>
</dbReference>
<evidence type="ECO:0000256" key="4">
    <source>
        <dbReference type="ARBA" id="ARBA00022490"/>
    </source>
</evidence>
<dbReference type="GO" id="GO:0061702">
    <property type="term" value="C:canonical inflammasome complex"/>
    <property type="evidence" value="ECO:0007669"/>
    <property type="project" value="UniProtKB-SubCell"/>
</dbReference>
<keyword evidence="6" id="KW-0433">Leucine-rich repeat</keyword>
<dbReference type="SMART" id="SM00368">
    <property type="entry name" value="LRR_RI"/>
    <property type="match status" value="37"/>
</dbReference>
<dbReference type="InterPro" id="IPR025307">
    <property type="entry name" value="FIIND_dom"/>
</dbReference>
<evidence type="ECO:0000256" key="8">
    <source>
        <dbReference type="ARBA" id="ARBA00022737"/>
    </source>
</evidence>
<dbReference type="GO" id="GO:0012501">
    <property type="term" value="P:programmed cell death"/>
    <property type="evidence" value="ECO:0007669"/>
    <property type="project" value="UniProtKB-KW"/>
</dbReference>
<dbReference type="SUPFAM" id="SSF47986">
    <property type="entry name" value="DEATH domain"/>
    <property type="match status" value="1"/>
</dbReference>
<comment type="subcellular location">
    <subcellularLocation>
        <location evidence="2">Basolateral cell membrane</location>
    </subcellularLocation>
    <subcellularLocation>
        <location evidence="3">Cell membrane</location>
        <topology evidence="3">Lipid-anchor</topology>
    </subcellularLocation>
    <subcellularLocation>
        <location evidence="1">Inflammasome</location>
    </subcellularLocation>
</comment>
<dbReference type="Gene3D" id="1.10.533.10">
    <property type="entry name" value="Death Domain, Fas"/>
    <property type="match status" value="1"/>
</dbReference>
<dbReference type="Proteomes" id="UP001591681">
    <property type="component" value="Unassembled WGS sequence"/>
</dbReference>
<dbReference type="EMBL" id="JBHFQA010000015">
    <property type="protein sequence ID" value="KAL2086278.1"/>
    <property type="molecule type" value="Genomic_DNA"/>
</dbReference>
<dbReference type="InterPro" id="IPR051261">
    <property type="entry name" value="NLR"/>
</dbReference>
<dbReference type="GO" id="GO:0008233">
    <property type="term" value="F:peptidase activity"/>
    <property type="evidence" value="ECO:0007669"/>
    <property type="project" value="UniProtKB-KW"/>
</dbReference>
<evidence type="ECO:0000256" key="7">
    <source>
        <dbReference type="ARBA" id="ARBA00022670"/>
    </source>
</evidence>
<proteinExistence type="inferred from homology"/>
<dbReference type="SUPFAM" id="SSF52047">
    <property type="entry name" value="RNI-like"/>
    <property type="match status" value="6"/>
</dbReference>
<dbReference type="InterPro" id="IPR001315">
    <property type="entry name" value="CARD"/>
</dbReference>
<keyword evidence="5" id="KW-1210">Necrosis</keyword>
<dbReference type="Pfam" id="PF13516">
    <property type="entry name" value="LRR_6"/>
    <property type="match status" value="13"/>
</dbReference>
<dbReference type="Pfam" id="PF23679">
    <property type="entry name" value="UPA-FIIND"/>
    <property type="match status" value="1"/>
</dbReference>
<evidence type="ECO:0000256" key="6">
    <source>
        <dbReference type="ARBA" id="ARBA00022614"/>
    </source>
</evidence>
<dbReference type="InterPro" id="IPR006553">
    <property type="entry name" value="Leu-rich_rpt_Cys-con_subtyp"/>
</dbReference>
<evidence type="ECO:0008006" key="15">
    <source>
        <dbReference type="Google" id="ProtNLM"/>
    </source>
</evidence>
<protein>
    <recommendedName>
        <fullName evidence="15">NACHT, LRR and PYD domains-containing protein 12-like</fullName>
    </recommendedName>
</protein>
<evidence type="ECO:0000259" key="12">
    <source>
        <dbReference type="PROSITE" id="PS51830"/>
    </source>
</evidence>
<keyword evidence="7" id="KW-0378">Hydrolase</keyword>
<evidence type="ECO:0000256" key="3">
    <source>
        <dbReference type="ARBA" id="ARBA00004193"/>
    </source>
</evidence>
<name>A0ABD1JGK5_9TELE</name>
<comment type="similarity">
    <text evidence="10">Belongs to the NOD1-NOD2 family.</text>
</comment>
<accession>A0ABD1JGK5</accession>
<evidence type="ECO:0000313" key="14">
    <source>
        <dbReference type="Proteomes" id="UP001591681"/>
    </source>
</evidence>
<dbReference type="PANTHER" id="PTHR24106">
    <property type="entry name" value="NACHT, LRR AND CARD DOMAINS-CONTAINING"/>
    <property type="match status" value="1"/>
</dbReference>
<organism evidence="13 14">
    <name type="scientific">Coilia grayii</name>
    <name type="common">Gray's grenadier anchovy</name>
    <dbReference type="NCBI Taxonomy" id="363190"/>
    <lineage>
        <taxon>Eukaryota</taxon>
        <taxon>Metazoa</taxon>
        <taxon>Chordata</taxon>
        <taxon>Craniata</taxon>
        <taxon>Vertebrata</taxon>
        <taxon>Euteleostomi</taxon>
        <taxon>Actinopterygii</taxon>
        <taxon>Neopterygii</taxon>
        <taxon>Teleostei</taxon>
        <taxon>Clupei</taxon>
        <taxon>Clupeiformes</taxon>
        <taxon>Clupeoidei</taxon>
        <taxon>Engraulidae</taxon>
        <taxon>Coilinae</taxon>
        <taxon>Coilia</taxon>
    </lineage>
</organism>
<dbReference type="PROSITE" id="PS51830">
    <property type="entry name" value="FIIND"/>
    <property type="match status" value="1"/>
</dbReference>
<comment type="caution">
    <text evidence="13">The sequence shown here is derived from an EMBL/GenBank/DDBJ whole genome shotgun (WGS) entry which is preliminary data.</text>
</comment>
<evidence type="ECO:0000256" key="2">
    <source>
        <dbReference type="ARBA" id="ARBA00004187"/>
    </source>
</evidence>
<evidence type="ECO:0000256" key="10">
    <source>
        <dbReference type="ARBA" id="ARBA00038296"/>
    </source>
</evidence>
<feature type="domain" description="CARD" evidence="11">
    <location>
        <begin position="1744"/>
        <end position="1829"/>
    </location>
</feature>
<dbReference type="InterPro" id="IPR011029">
    <property type="entry name" value="DEATH-like_dom_sf"/>
</dbReference>
<keyword evidence="8" id="KW-0677">Repeat</keyword>
<feature type="domain" description="FIIND" evidence="12">
    <location>
        <begin position="1426"/>
        <end position="1702"/>
    </location>
</feature>
<dbReference type="InterPro" id="IPR032675">
    <property type="entry name" value="LRR_dom_sf"/>
</dbReference>
<evidence type="ECO:0000313" key="13">
    <source>
        <dbReference type="EMBL" id="KAL2086278.1"/>
    </source>
</evidence>
<sequence>MPESTILSCVTMENEKGTAATVAVPDFDGEELRADLSMGRPNEQASGVSISFGNSSNKQSELDLYKSVLGDSGIQFVSKGLSSPHCRLQTLRLSNCHISDEGHVCLALTLMLNPSCVKELDVNHPGESAQKLLYATLKDPSRKVKSLRLAGLNLTSKCCEIVALILQSPNSLKEINLSHNDLRDLGVQLLSKGLQSPHCRLQMLCLCNCGILDEGYVCLALTLMVHPECVKELDILSNHPGKPAFNLLSTVLQDPYREVEALQLDSCKLSDESFKIVALVLEFLNTLTDLSLCRNDVGDSGVRILSEGLFSPNCRLQRLRLACCKLTSKSCETIAAVLQSHNFLTDLNLSHNHLADSGVDILSKGMSSSKCKLQALSLAACKLSEKSCEVMDLVLQSNNCLLELNLSDNELGDSGVQVLAKGISSTNCKLQILRLASCKITEKSSEILASVLQSANSLVELDLSSNSLGDCGVHILSKGLLSPYCKLQTLRLCNCNIQNEGYICLALTLMLAPSCLKELDMRYNQPGEPAHKLLSTTLQDPGCEALHLSSCKLSDKSCEILALILQSSNSLKDLKLSALGDYEVAILSKGLSSPHCKLQTLRLTNCALSDESSEVIACILQSPNILLELDLSESLIDDNGVMLLNKGLSSPHCKLETLRLAGCRVTKTSCGILALLLQSPNSLLHLDLNDNNLRNAGVELLSKGLRSPHCKLQTLWLFNCCISNEGYVCLALTLMMNPSCVKKMDMRLNHPGKLAEKLLFAILLDRDRKPETLKLAGLQLSHKSCETVASVLQSPNSLLELDLSDNNLGDDGIHLLSEGLFSSQCNLQILSLAACKLSEKSCEIMDLVLQSDNCLLELNLSNNELGDSGIQVLAKGISGTLCKLQILRLASCKITEKSSEILASVLQSANSLVELDLSSNSLGDCGVHILSKGLLSPYCKLQTLRLYNCNIQNEGYICLALTLMLAPSCLKELDMRYNHPGVPAHKLLSTTLQDPGYEALHLSSCKLSDKSCEILALILQSSNSLKDLRLSALGDSEVEILSKGLSSPHCKLQTLRLTNCALSDESSEVIACILQSPNILLELDLSESLIDDNGVMLLNKGLSSPHCKLETLRLFNCCISNEGYVCLALTLMMNPSCVKKMDMGLNHPGKLAEKLLFAILLDRDRKPEILKLAGLQLSHKSCETVASVLQSPNSLLELDLSDNNLGDDGIHLLSEGLFSSQCNLQILSLAACKLSEKSCEIMDLVLQSDNCLLELNLSDNELGDSGVQVLAKGISGTHCKLQILRLAGCGVTEDSCSRLASVLQSPNHLTELDLSRNSLGDSGIRLLSMGLSDPHCTLHILRVAGSGITRTSCHILASTLQSSNPLMELDLTDNELDSAGDQLLPKGLSSLHSIMLTLGLEVSPVEVQYQHHGPTNCCKSCEHIDDTLHWILREPSVSMGTGVPVYKHSSPPGSFECTVSGLRWVSGGEVTLQYNFSDPHIFREELAMLQYTPIGPLMDIKVLSGELLEAHLPHFACLDEANASLSEAVRVLHAADSGVNLETCELTRFHAKIVNPSFSLTEVLVKFGIPIKTHLEVLIYRTRLTPLVLLMYVVPRDASMIQAVEEDVRDSQDAKKIKKHRPDMSIWMNTKFGLKASTDNAKISPQEITLKYVRPPDLFEVVIRSVEGCFDLELVSEEQSIWKATFESFEYGERGRVARSPNMPSAASRHSRDVMRMEVSNTSRAGKANEGEGKMAAVSNTDCLSTIRRDVIKRTSGALLKSLLDELQAQYPPVISSREAEEILQRSSVLQDQVTSLIDALLKKGDKACGIMLSLLEEMDSYLYHDLGL</sequence>
<evidence type="ECO:0000259" key="11">
    <source>
        <dbReference type="PROSITE" id="PS50209"/>
    </source>
</evidence>
<dbReference type="Gene3D" id="3.80.10.10">
    <property type="entry name" value="Ribonuclease Inhibitor"/>
    <property type="match status" value="7"/>
</dbReference>
<evidence type="ECO:0000256" key="1">
    <source>
        <dbReference type="ARBA" id="ARBA00004110"/>
    </source>
</evidence>
<dbReference type="InterPro" id="IPR001611">
    <property type="entry name" value="Leu-rich_rpt"/>
</dbReference>
<reference evidence="13 14" key="1">
    <citation type="submission" date="2024-09" db="EMBL/GenBank/DDBJ databases">
        <title>A chromosome-level genome assembly of Gray's grenadier anchovy, Coilia grayii.</title>
        <authorList>
            <person name="Fu Z."/>
        </authorList>
    </citation>
    <scope>NUCLEOTIDE SEQUENCE [LARGE SCALE GENOMIC DNA]</scope>
    <source>
        <strain evidence="13">G4</strain>
        <tissue evidence="13">Muscle</tissue>
    </source>
</reference>
<dbReference type="GO" id="GO:0016323">
    <property type="term" value="C:basolateral plasma membrane"/>
    <property type="evidence" value="ECO:0007669"/>
    <property type="project" value="UniProtKB-SubCell"/>
</dbReference>
<dbReference type="Pfam" id="PF00619">
    <property type="entry name" value="CARD"/>
    <property type="match status" value="1"/>
</dbReference>
<evidence type="ECO:0000256" key="5">
    <source>
        <dbReference type="ARBA" id="ARBA00022590"/>
    </source>
</evidence>
<dbReference type="SMART" id="SM00367">
    <property type="entry name" value="LRR_CC"/>
    <property type="match status" value="10"/>
</dbReference>
<dbReference type="GO" id="GO:0006508">
    <property type="term" value="P:proteolysis"/>
    <property type="evidence" value="ECO:0007669"/>
    <property type="project" value="UniProtKB-KW"/>
</dbReference>
<keyword evidence="4" id="KW-0963">Cytoplasm</keyword>
<keyword evidence="14" id="KW-1185">Reference proteome</keyword>
<keyword evidence="7" id="KW-0645">Protease</keyword>